<evidence type="ECO:0000256" key="1">
    <source>
        <dbReference type="ARBA" id="ARBA00005709"/>
    </source>
</evidence>
<name>A0ABW0LWM0_9BACL</name>
<dbReference type="Pfam" id="PF00700">
    <property type="entry name" value="Flagellin_C"/>
    <property type="match status" value="1"/>
</dbReference>
<dbReference type="InterPro" id="IPR001029">
    <property type="entry name" value="Flagellin_N"/>
</dbReference>
<comment type="caution">
    <text evidence="7">The sequence shown here is derived from an EMBL/GenBank/DDBJ whole genome shotgun (WGS) entry which is preliminary data.</text>
</comment>
<evidence type="ECO:0000313" key="7">
    <source>
        <dbReference type="EMBL" id="MFC5470133.1"/>
    </source>
</evidence>
<proteinExistence type="inferred from homology"/>
<dbReference type="InterPro" id="IPR001492">
    <property type="entry name" value="Flagellin"/>
</dbReference>
<dbReference type="PRINTS" id="PR00207">
    <property type="entry name" value="FLAGELLIN"/>
</dbReference>
<evidence type="ECO:0000313" key="8">
    <source>
        <dbReference type="Proteomes" id="UP001596105"/>
    </source>
</evidence>
<dbReference type="PANTHER" id="PTHR42792:SF2">
    <property type="entry name" value="FLAGELLIN"/>
    <property type="match status" value="1"/>
</dbReference>
<dbReference type="Gene3D" id="1.20.1330.10">
    <property type="entry name" value="f41 fragment of flagellin, N-terminal domain"/>
    <property type="match status" value="1"/>
</dbReference>
<keyword evidence="7" id="KW-0969">Cilium</keyword>
<keyword evidence="7" id="KW-0966">Cell projection</keyword>
<dbReference type="Proteomes" id="UP001596105">
    <property type="component" value="Unassembled WGS sequence"/>
</dbReference>
<dbReference type="Gene3D" id="3.30.70.2120">
    <property type="match status" value="1"/>
</dbReference>
<keyword evidence="4" id="KW-0964">Secreted</keyword>
<dbReference type="InterPro" id="IPR042187">
    <property type="entry name" value="Flagellin_C_sub2"/>
</dbReference>
<evidence type="ECO:0000259" key="5">
    <source>
        <dbReference type="Pfam" id="PF00669"/>
    </source>
</evidence>
<reference evidence="8" key="1">
    <citation type="journal article" date="2019" name="Int. J. Syst. Evol. Microbiol.">
        <title>The Global Catalogue of Microorganisms (GCM) 10K type strain sequencing project: providing services to taxonomists for standard genome sequencing and annotation.</title>
        <authorList>
            <consortium name="The Broad Institute Genomics Platform"/>
            <consortium name="The Broad Institute Genome Sequencing Center for Infectious Disease"/>
            <person name="Wu L."/>
            <person name="Ma J."/>
        </authorList>
    </citation>
    <scope>NUCLEOTIDE SEQUENCE [LARGE SCALE GENOMIC DNA]</scope>
    <source>
        <strain evidence="8">CCUG 57113</strain>
    </source>
</reference>
<feature type="domain" description="Flagellin C-terminal" evidence="6">
    <location>
        <begin position="326"/>
        <end position="409"/>
    </location>
</feature>
<protein>
    <recommendedName>
        <fullName evidence="2 4">Flagellin</fullName>
    </recommendedName>
</protein>
<gene>
    <name evidence="7" type="ORF">ACFPPD_15600</name>
</gene>
<evidence type="ECO:0000256" key="3">
    <source>
        <dbReference type="ARBA" id="ARBA00023143"/>
    </source>
</evidence>
<keyword evidence="7" id="KW-0282">Flagellum</keyword>
<comment type="function">
    <text evidence="4">Flagellin is the subunit protein which polymerizes to form the filaments of bacterial flagella.</text>
</comment>
<dbReference type="Gene3D" id="6.10.10.10">
    <property type="entry name" value="Flagellar export chaperone, C-terminal domain"/>
    <property type="match status" value="1"/>
</dbReference>
<dbReference type="RefSeq" id="WP_209751365.1">
    <property type="nucleotide sequence ID" value="NZ_JBHSMH010000053.1"/>
</dbReference>
<dbReference type="EMBL" id="JBHSMH010000053">
    <property type="protein sequence ID" value="MFC5470133.1"/>
    <property type="molecule type" value="Genomic_DNA"/>
</dbReference>
<dbReference type="InterPro" id="IPR046358">
    <property type="entry name" value="Flagellin_C"/>
</dbReference>
<accession>A0ABW0LWM0</accession>
<evidence type="ECO:0000259" key="6">
    <source>
        <dbReference type="Pfam" id="PF00700"/>
    </source>
</evidence>
<organism evidence="7 8">
    <name type="scientific">Cohnella suwonensis</name>
    <dbReference type="NCBI Taxonomy" id="696072"/>
    <lineage>
        <taxon>Bacteria</taxon>
        <taxon>Bacillati</taxon>
        <taxon>Bacillota</taxon>
        <taxon>Bacilli</taxon>
        <taxon>Bacillales</taxon>
        <taxon>Paenibacillaceae</taxon>
        <taxon>Cohnella</taxon>
    </lineage>
</organism>
<keyword evidence="3 4" id="KW-0975">Bacterial flagellum</keyword>
<dbReference type="Pfam" id="PF00669">
    <property type="entry name" value="Flagellin_N"/>
    <property type="match status" value="1"/>
</dbReference>
<evidence type="ECO:0000256" key="4">
    <source>
        <dbReference type="RuleBase" id="RU362073"/>
    </source>
</evidence>
<dbReference type="PANTHER" id="PTHR42792">
    <property type="entry name" value="FLAGELLIN"/>
    <property type="match status" value="1"/>
</dbReference>
<comment type="similarity">
    <text evidence="1 4">Belongs to the bacterial flagellin family.</text>
</comment>
<feature type="domain" description="Flagellin N-terminal" evidence="5">
    <location>
        <begin position="3"/>
        <end position="138"/>
    </location>
</feature>
<comment type="subcellular location">
    <subcellularLocation>
        <location evidence="4">Secreted</location>
    </subcellularLocation>
    <subcellularLocation>
        <location evidence="4">Bacterial flagellum</location>
    </subcellularLocation>
</comment>
<dbReference type="SUPFAM" id="SSF64518">
    <property type="entry name" value="Phase 1 flagellin"/>
    <property type="match status" value="1"/>
</dbReference>
<evidence type="ECO:0000256" key="2">
    <source>
        <dbReference type="ARBA" id="ARBA00020110"/>
    </source>
</evidence>
<sequence length="411" mass="43044">MKINHNISAMSMTNQMARNTGFVSRTMERLSSGQRINRAADDAAGLAISEGMRGQIRGLEQAQRNVQDGISLIQTAEGALNEVHGMLHRMSELAVQSANGTYSVTDRLNIQKEVDELAEQITKVANSTKFNGTTLLDGGLKSGNIDPVNFQVSDIAGGTISLEIDAMDAASLGVAGGGSSSGTTTTYTATFSGSGPLSSVSISGPVGSKIYDGSTIDFEYNSAFGVFQDVRLRSFPDDDYHSFTDLSLNTYTFGGAFQGVTVHWTPNDTSGFPTYNSITISATTSTTSSSSAAATFSGGARTADAVATGGIDVSSSASAASSATSSITKAVNTVSTQRAKLGATQNRLEFTGNNLGTLVENLTSAESRIRDADMAKEQITLVKDEILNKGIESMLVQSNSMQQNALQLLHG</sequence>
<keyword evidence="8" id="KW-1185">Reference proteome</keyword>